<dbReference type="SUPFAM" id="SSF46894">
    <property type="entry name" value="C-terminal effector domain of the bipartite response regulators"/>
    <property type="match status" value="1"/>
</dbReference>
<evidence type="ECO:0000313" key="1">
    <source>
        <dbReference type="EMBL" id="TCZ68079.1"/>
    </source>
</evidence>
<accession>A0A4R4E0Z9</accession>
<dbReference type="Proteomes" id="UP000295164">
    <property type="component" value="Unassembled WGS sequence"/>
</dbReference>
<dbReference type="OrthoDB" id="7064118at2"/>
<proteinExistence type="predicted"/>
<comment type="caution">
    <text evidence="1">The sequence shown here is derived from an EMBL/GenBank/DDBJ whole genome shotgun (WGS) entry which is preliminary data.</text>
</comment>
<dbReference type="InterPro" id="IPR016032">
    <property type="entry name" value="Sig_transdc_resp-reg_C-effctor"/>
</dbReference>
<gene>
    <name evidence="1" type="ORF">E0486_14730</name>
</gene>
<dbReference type="Gene3D" id="1.10.10.10">
    <property type="entry name" value="Winged helix-like DNA-binding domain superfamily/Winged helix DNA-binding domain"/>
    <property type="match status" value="1"/>
</dbReference>
<dbReference type="InterPro" id="IPR036388">
    <property type="entry name" value="WH-like_DNA-bd_sf"/>
</dbReference>
<dbReference type="GO" id="GO:0006355">
    <property type="term" value="P:regulation of DNA-templated transcription"/>
    <property type="evidence" value="ECO:0007669"/>
    <property type="project" value="InterPro"/>
</dbReference>
<evidence type="ECO:0000313" key="2">
    <source>
        <dbReference type="Proteomes" id="UP000295164"/>
    </source>
</evidence>
<dbReference type="GO" id="GO:0003677">
    <property type="term" value="F:DNA binding"/>
    <property type="evidence" value="ECO:0007669"/>
    <property type="project" value="InterPro"/>
</dbReference>
<reference evidence="1 2" key="1">
    <citation type="submission" date="2019-03" db="EMBL/GenBank/DDBJ databases">
        <authorList>
            <person name="Kim M.K.M."/>
        </authorList>
    </citation>
    <scope>NUCLEOTIDE SEQUENCE [LARGE SCALE GENOMIC DNA]</scope>
    <source>
        <strain evidence="1 2">17J68-15</strain>
    </source>
</reference>
<dbReference type="EMBL" id="SKFH01000030">
    <property type="protein sequence ID" value="TCZ68079.1"/>
    <property type="molecule type" value="Genomic_DNA"/>
</dbReference>
<organism evidence="1 2">
    <name type="scientific">Flaviaesturariibacter aridisoli</name>
    <dbReference type="NCBI Taxonomy" id="2545761"/>
    <lineage>
        <taxon>Bacteria</taxon>
        <taxon>Pseudomonadati</taxon>
        <taxon>Bacteroidota</taxon>
        <taxon>Chitinophagia</taxon>
        <taxon>Chitinophagales</taxon>
        <taxon>Chitinophagaceae</taxon>
        <taxon>Flaviaestuariibacter</taxon>
    </lineage>
</organism>
<sequence>MTAAVLTADIVNSTQLPPDQSSELRRTLEVIFDKQRLEFYRGDSFQALIAKPGEALRAALQARSLARGLGISHDVRCSIGLGRVAGAAGRLATASDEAFVLSGRAFDNLGEERRLAIVSAVEEHNTALRLLAAYADRLFRQLTAKQASVVFELLSGRTQTEAAATLHVTQATVSSHAQSAGWTEIEYLLSEYEALCASLKN</sequence>
<dbReference type="AlphaFoldDB" id="A0A4R4E0Z9"/>
<dbReference type="RefSeq" id="WP_131853117.1">
    <property type="nucleotide sequence ID" value="NZ_SKFH01000030.1"/>
</dbReference>
<keyword evidence="2" id="KW-1185">Reference proteome</keyword>
<name>A0A4R4E0Z9_9BACT</name>
<protein>
    <submittedName>
        <fullName evidence="1">Uncharacterized protein</fullName>
    </submittedName>
</protein>